<dbReference type="EMBL" id="REGN01001550">
    <property type="protein sequence ID" value="RNA33936.1"/>
    <property type="molecule type" value="Genomic_DNA"/>
</dbReference>
<name>A0A3M7SDS7_BRAPC</name>
<dbReference type="Proteomes" id="UP000276133">
    <property type="component" value="Unassembled WGS sequence"/>
</dbReference>
<organism evidence="1 2">
    <name type="scientific">Brachionus plicatilis</name>
    <name type="common">Marine rotifer</name>
    <name type="synonym">Brachionus muelleri</name>
    <dbReference type="NCBI Taxonomy" id="10195"/>
    <lineage>
        <taxon>Eukaryota</taxon>
        <taxon>Metazoa</taxon>
        <taxon>Spiralia</taxon>
        <taxon>Gnathifera</taxon>
        <taxon>Rotifera</taxon>
        <taxon>Eurotatoria</taxon>
        <taxon>Monogononta</taxon>
        <taxon>Pseudotrocha</taxon>
        <taxon>Ploima</taxon>
        <taxon>Brachionidae</taxon>
        <taxon>Brachionus</taxon>
    </lineage>
</organism>
<reference evidence="1 2" key="1">
    <citation type="journal article" date="2018" name="Sci. Rep.">
        <title>Genomic signatures of local adaptation to the degree of environmental predictability in rotifers.</title>
        <authorList>
            <person name="Franch-Gras L."/>
            <person name="Hahn C."/>
            <person name="Garcia-Roger E.M."/>
            <person name="Carmona M.J."/>
            <person name="Serra M."/>
            <person name="Gomez A."/>
        </authorList>
    </citation>
    <scope>NUCLEOTIDE SEQUENCE [LARGE SCALE GENOMIC DNA]</scope>
    <source>
        <strain evidence="1">HYR1</strain>
    </source>
</reference>
<sequence>MIKLTKIFTIKLLGKIFFDFEIFFSSLKNILLILTIFDHNRPNEKIIEINLGSAKINIINDTSNFYFGLRNMKNHFMSLEKSRKIFTRYYLFLFKLGLKTLLSLIDSAVVRNEQKLKKGSLLILCSRSVLIKHRLLVHSTLPSLHTHSLHGNGQKWLLNLADFFGIRTAIAGIRSFAKNVTVASGIVVYHVAIVISLRATRVQVVQVDEFTTSATIELILAIAMFEIA</sequence>
<protein>
    <submittedName>
        <fullName evidence="1">Uncharacterized protein</fullName>
    </submittedName>
</protein>
<dbReference type="AlphaFoldDB" id="A0A3M7SDS7"/>
<keyword evidence="2" id="KW-1185">Reference proteome</keyword>
<accession>A0A3M7SDS7</accession>
<evidence type="ECO:0000313" key="2">
    <source>
        <dbReference type="Proteomes" id="UP000276133"/>
    </source>
</evidence>
<gene>
    <name evidence="1" type="ORF">BpHYR1_017636</name>
</gene>
<comment type="caution">
    <text evidence="1">The sequence shown here is derived from an EMBL/GenBank/DDBJ whole genome shotgun (WGS) entry which is preliminary data.</text>
</comment>
<proteinExistence type="predicted"/>
<evidence type="ECO:0000313" key="1">
    <source>
        <dbReference type="EMBL" id="RNA33936.1"/>
    </source>
</evidence>